<reference evidence="23" key="1">
    <citation type="submission" date="2022-11" db="UniProtKB">
        <authorList>
            <consortium name="WormBaseParasite"/>
        </authorList>
    </citation>
    <scope>IDENTIFICATION</scope>
</reference>
<dbReference type="InterPro" id="IPR008271">
    <property type="entry name" value="Ser/Thr_kinase_AS"/>
</dbReference>
<evidence type="ECO:0000256" key="8">
    <source>
        <dbReference type="ARBA" id="ARBA00022824"/>
    </source>
</evidence>
<dbReference type="PROSITE" id="PS50011">
    <property type="entry name" value="PROTEIN_KINASE_DOM"/>
    <property type="match status" value="1"/>
</dbReference>
<evidence type="ECO:0000256" key="20">
    <source>
        <dbReference type="SAM" id="Phobius"/>
    </source>
</evidence>
<dbReference type="Pfam" id="PF09813">
    <property type="entry name" value="Coa3_cc"/>
    <property type="match status" value="1"/>
</dbReference>
<dbReference type="GO" id="GO:0005789">
    <property type="term" value="C:endoplasmic reticulum membrane"/>
    <property type="evidence" value="ECO:0007669"/>
    <property type="project" value="UniProtKB-SubCell"/>
</dbReference>
<dbReference type="InterPro" id="IPR001915">
    <property type="entry name" value="Peptidase_M48"/>
</dbReference>
<evidence type="ECO:0000313" key="23">
    <source>
        <dbReference type="WBParaSite" id="jg12675"/>
    </source>
</evidence>
<dbReference type="Gene3D" id="3.30.2010.10">
    <property type="entry name" value="Metalloproteases ('zincins'), catalytic domain"/>
    <property type="match status" value="1"/>
</dbReference>
<dbReference type="Pfam" id="PF01435">
    <property type="entry name" value="Peptidase_M48"/>
    <property type="match status" value="1"/>
</dbReference>
<dbReference type="PANTHER" id="PTHR10120">
    <property type="entry name" value="CAAX PRENYL PROTEASE 1"/>
    <property type="match status" value="1"/>
</dbReference>
<dbReference type="FunFam" id="3.30.2010.10:FF:000002">
    <property type="entry name" value="CAAX prenyl protease"/>
    <property type="match status" value="1"/>
</dbReference>
<evidence type="ECO:0000313" key="22">
    <source>
        <dbReference type="Proteomes" id="UP000887574"/>
    </source>
</evidence>
<dbReference type="GO" id="GO:0004672">
    <property type="term" value="F:protein kinase activity"/>
    <property type="evidence" value="ECO:0007669"/>
    <property type="project" value="InterPro"/>
</dbReference>
<dbReference type="Pfam" id="PF19431">
    <property type="entry name" value="MEKK4_N"/>
    <property type="match status" value="1"/>
</dbReference>
<evidence type="ECO:0000256" key="5">
    <source>
        <dbReference type="ARBA" id="ARBA00022723"/>
    </source>
</evidence>
<dbReference type="Proteomes" id="UP000887574">
    <property type="component" value="Unplaced"/>
</dbReference>
<protein>
    <recommendedName>
        <fullName evidence="2">Ste24 endopeptidase</fullName>
        <ecNumber evidence="2">3.4.24.84</ecNumber>
    </recommendedName>
    <alternativeName>
        <fullName evidence="15">Prenyl protein-specific endoprotease 1</fullName>
    </alternativeName>
</protein>
<evidence type="ECO:0000256" key="7">
    <source>
        <dbReference type="ARBA" id="ARBA00022801"/>
    </source>
</evidence>
<evidence type="ECO:0000256" key="15">
    <source>
        <dbReference type="ARBA" id="ARBA00083451"/>
    </source>
</evidence>
<keyword evidence="6 18" id="KW-0547">Nucleotide-binding</keyword>
<evidence type="ECO:0000256" key="1">
    <source>
        <dbReference type="ARBA" id="ARBA00004477"/>
    </source>
</evidence>
<evidence type="ECO:0000256" key="13">
    <source>
        <dbReference type="ARBA" id="ARBA00023136"/>
    </source>
</evidence>
<sequence length="2029" mass="231944">MKRCKSAQELPAYTKGDKRKKSKREKSPNARREYLEGIEEYNTLYRCLDTVVRTPSSSSSISSNSPRVPMVRFCPSSSTTNGMGSTQTMLLLASANEGSASSGSEVLDLLRNGMEQFRRDFSGSGTEQIGVQQNPKEAFFMLNNKPHRIGDVLWFHLQAFFANRPMSKRNIHKSLVTQDRHILKMRAEKCVVLDEIRNFRADDPPPSATCLQEQLYTIYDPVYNLYLHASMDRVGHLLERFEGLAGLYPTLNALKKATLPEEMGGGLMMDVPVQLRISSMYMWYNTLQDLLRKINEAGEYLGLIEGSSRKSSIRNVLRHDPLQEHQLSETNHLHMRHHSSSSSIMQQLWPLSQQIAAGIRSQNSDSRKSLGVISNSSFTSAGSHNNSFQSVDMAECTGDAAGTDVQTLNACTSPSTDTNSDISEAFMELYKKVVGRSLRLRGMIEVLKRLSDICQTTLEKACLSLLMPLLYAEITSCSSTLTNFVRNLKRRYGVQEYNVDLPPPFHVPGQNSCGSGDPVVENAVREGGLHFLDLLTLNTLIEDSHDCLQAAINVKNKYVDMLKLTSQHSEEKLGSLECFDDKLNKVFQNYLSYLRFWVQTASIPTNCDAEWCDKVVEKLGNEWKNAKQWSVSINRGEITAARMFCNIGKDLLDLMVKRYITDKFDAVEMGILDVKDSAEDNFILIDDSENMKTSSIFVLCRALKEMIRNLRERSLRSLTFIRLLCSELEICARYVWHDERDPSSEEGNGCDKLITFSNHTDCNFLVLCNKEIVNESEYIASLLNATCYTSRLPNKDSTAQQSPPVHTKKVADSGYLVLLPCQLISVKPHQMNSSNNLKLSYGTKTTLEHYITANNIYLISESRCVLEANRVRFEKAVEKFVNSDNNTVRLEMVDDFCSCNDELFEEVSELKRLAFETVQEVWAYARDLGQYVLNGRRMEELDKNEYDSLKATLLQAWNAAFECHKELSRIVSLSMHKDFCQELVNCVNQWSSFVNETIKESKAAPRWAMTPLNYLLSMPSHIFKTQHGLTKMKIQVECQKLTDSIKSCMENMRTSSLPEQTSDTQLEDKQSSGCSFTDELGHLNLEEYLDSKKMSVADRLKKGVDNLEERRQEQLLNERKIGQVVETKTSHDFNSFFFPSKKAPFEWQRLENRNLGSGSFGSVYLVMNLRDKCLTAMKQIHVRRENNAALKALVDEVDILRQLDHPNLVKYYGVEVHKDELLIFMEYCSEGTLSRVCREGLDLGCVRRYTHYLLKAVDYIHDHAIVHRDIKPANIFLGRKNVLKLGDFGCSFRLRDTCTGMGELVSYVGTTNYMAPEVQTNGGLMDESRDSESSGSSVFVPPTASSKYIGYGRAVDIWSTGCVVLEMLTGKKPYYYLDHEFQVIYHLGSGIQPRIPADIQKCHIGPEQRNCYNMLFLTLCLRTLSKIRWTQLDKLPFQNRIRNSRGARKMSPEAVFWSLVSFYWAAFIWDLYLAYRQYKVHLTNEKRPNHLDKHRFGFVEAIFGRLQTSAVLLLNVLPWLWSVTGTWSRTLGANGEIWHSIMFVSVSSVAETIIGLPFSYYDTFVIEQKHGFNKETLPFFLKDKVKKMFISILITAPIVAGVIWIVSVGGTYFFFYVWLFLCVVIFVMMTIYPEFIAPLFDKYTPLPESKLKEKIEALASRVAFPLKKLYVVQGSKRSSHSNAYMYGFWKNKRIVLYDTLLSREMNEELKKILEEENKSGAEVSQDSKEENPKADKEEEQRKQLGMNDDEVVAVLGHELGHWKLWHTVGNLVISEANALLLLAVFAYFYRQETLYTAFGFYNTQPVVIGLLLVFQFVTAPYNEVVSVAMSFISRWAEFSADRFSAELGYSRLMCSALINSWFQKPNIRDRFESEMMRSVPSTMLGCAKSSLLCKINALKIMRSQNNLRHLFLHCPQMVPSTVKGSSQPVVIPKHEPLADEKSEMLQSIDIDDLPRAQKRYAKEFEEYNVIRIKEIFQKKYKIILWASGFSVLIVSIYAYTIYNIKQETFLQEIDEEMESEKVQSGSKKH</sequence>
<dbReference type="PROSITE" id="PS00108">
    <property type="entry name" value="PROTEIN_KINASE_ST"/>
    <property type="match status" value="1"/>
</dbReference>
<evidence type="ECO:0000256" key="14">
    <source>
        <dbReference type="ARBA" id="ARBA00044456"/>
    </source>
</evidence>
<comment type="cofactor">
    <cofactor evidence="17">
        <name>Zn(2+)</name>
        <dbReference type="ChEBI" id="CHEBI:29105"/>
    </cofactor>
    <text evidence="17">Binds 1 zinc ion per subunit.</text>
</comment>
<dbReference type="InterPro" id="IPR000719">
    <property type="entry name" value="Prot_kinase_dom"/>
</dbReference>
<dbReference type="InterPro" id="IPR018628">
    <property type="entry name" value="Coa3_CC"/>
</dbReference>
<dbReference type="PROSITE" id="PS00107">
    <property type="entry name" value="PROTEIN_KINASE_ATP"/>
    <property type="match status" value="1"/>
</dbReference>
<dbReference type="SUPFAM" id="SSF56112">
    <property type="entry name" value="Protein kinase-like (PK-like)"/>
    <property type="match status" value="1"/>
</dbReference>
<evidence type="ECO:0000256" key="6">
    <source>
        <dbReference type="ARBA" id="ARBA00022741"/>
    </source>
</evidence>
<dbReference type="InterPro" id="IPR045801">
    <property type="entry name" value="MEKK4_N"/>
</dbReference>
<feature type="transmembrane region" description="Helical" evidence="20">
    <location>
        <begin position="1613"/>
        <end position="1632"/>
    </location>
</feature>
<evidence type="ECO:0000256" key="2">
    <source>
        <dbReference type="ARBA" id="ARBA00012336"/>
    </source>
</evidence>
<feature type="transmembrane region" description="Helical" evidence="20">
    <location>
        <begin position="1588"/>
        <end position="1607"/>
    </location>
</feature>
<feature type="binding site" evidence="18">
    <location>
        <position position="1178"/>
    </location>
    <ligand>
        <name>ATP</name>
        <dbReference type="ChEBI" id="CHEBI:30616"/>
    </ligand>
</feature>
<keyword evidence="11 20" id="KW-1133">Transmembrane helix</keyword>
<feature type="transmembrane region" description="Helical" evidence="20">
    <location>
        <begin position="1982"/>
        <end position="2002"/>
    </location>
</feature>
<dbReference type="GO" id="GO:0071586">
    <property type="term" value="P:CAAX-box protein processing"/>
    <property type="evidence" value="ECO:0007669"/>
    <property type="project" value="InterPro"/>
</dbReference>
<feature type="transmembrane region" description="Helical" evidence="20">
    <location>
        <begin position="1496"/>
        <end position="1517"/>
    </location>
</feature>
<keyword evidence="8" id="KW-0256">Endoplasmic reticulum</keyword>
<keyword evidence="5 17" id="KW-0479">Metal-binding</keyword>
<keyword evidence="10 18" id="KW-0067">ATP-binding</keyword>
<dbReference type="SMART" id="SM00220">
    <property type="entry name" value="S_TKc"/>
    <property type="match status" value="1"/>
</dbReference>
<dbReference type="InterPro" id="IPR017441">
    <property type="entry name" value="Protein_kinase_ATP_BS"/>
</dbReference>
<keyword evidence="3" id="KW-0645">Protease</keyword>
<evidence type="ECO:0000256" key="3">
    <source>
        <dbReference type="ARBA" id="ARBA00022670"/>
    </source>
</evidence>
<evidence type="ECO:0000256" key="19">
    <source>
        <dbReference type="SAM" id="MobiDB-lite"/>
    </source>
</evidence>
<keyword evidence="9 17" id="KW-0862">Zinc</keyword>
<feature type="binding site" evidence="17">
    <location>
        <position position="1837"/>
    </location>
    <ligand>
        <name>Zn(2+)</name>
        <dbReference type="ChEBI" id="CHEBI:29105"/>
        <note>catalytic</note>
    </ligand>
</feature>
<dbReference type="InterPro" id="IPR027057">
    <property type="entry name" value="CAXX_Prtase_1"/>
</dbReference>
<keyword evidence="22" id="KW-1185">Reference proteome</keyword>
<proteinExistence type="predicted"/>
<evidence type="ECO:0000256" key="18">
    <source>
        <dbReference type="PROSITE-ProRule" id="PRU10141"/>
    </source>
</evidence>
<feature type="transmembrane region" description="Helical" evidence="20">
    <location>
        <begin position="1808"/>
        <end position="1832"/>
    </location>
</feature>
<feature type="active site" description="Proton donor" evidence="16">
    <location>
        <position position="1841"/>
    </location>
</feature>
<dbReference type="InterPro" id="IPR011009">
    <property type="entry name" value="Kinase-like_dom_sf"/>
</dbReference>
<dbReference type="GO" id="GO:0005524">
    <property type="term" value="F:ATP binding"/>
    <property type="evidence" value="ECO:0007669"/>
    <property type="project" value="UniProtKB-UniRule"/>
</dbReference>
<dbReference type="CDD" id="cd07343">
    <property type="entry name" value="M48A_Zmpste24p_like"/>
    <property type="match status" value="1"/>
</dbReference>
<feature type="transmembrane region" description="Helical" evidence="20">
    <location>
        <begin position="1537"/>
        <end position="1561"/>
    </location>
</feature>
<feature type="transmembrane region" description="Helical" evidence="20">
    <location>
        <begin position="1454"/>
        <end position="1475"/>
    </location>
</feature>
<evidence type="ECO:0000256" key="11">
    <source>
        <dbReference type="ARBA" id="ARBA00022989"/>
    </source>
</evidence>
<comment type="catalytic activity">
    <reaction evidence="14">
        <text>Hydrolyzes the peptide bond -P2-(S-farnesyl or geranylgeranyl)C-P1'-P2'-P3'-COOH where P1' and P2' are amino acids with aliphatic side chains and P3' is any C-terminal residue.</text>
        <dbReference type="EC" id="3.4.24.84"/>
    </reaction>
</comment>
<feature type="domain" description="Protein kinase" evidence="21">
    <location>
        <begin position="1149"/>
        <end position="1438"/>
    </location>
</feature>
<organism evidence="22 23">
    <name type="scientific">Ditylenchus dipsaci</name>
    <dbReference type="NCBI Taxonomy" id="166011"/>
    <lineage>
        <taxon>Eukaryota</taxon>
        <taxon>Metazoa</taxon>
        <taxon>Ecdysozoa</taxon>
        <taxon>Nematoda</taxon>
        <taxon>Chromadorea</taxon>
        <taxon>Rhabditida</taxon>
        <taxon>Tylenchina</taxon>
        <taxon>Tylenchomorpha</taxon>
        <taxon>Sphaerularioidea</taxon>
        <taxon>Anguinidae</taxon>
        <taxon>Anguininae</taxon>
        <taxon>Ditylenchus</taxon>
    </lineage>
</organism>
<keyword evidence="4 20" id="KW-0812">Transmembrane</keyword>
<dbReference type="InterPro" id="IPR032456">
    <property type="entry name" value="Peptidase_M48_N"/>
</dbReference>
<dbReference type="Pfam" id="PF16491">
    <property type="entry name" value="Peptidase_M48_N"/>
    <property type="match status" value="1"/>
</dbReference>
<name>A0A915CVI5_9BILA</name>
<feature type="region of interest" description="Disordered" evidence="19">
    <location>
        <begin position="1717"/>
        <end position="1742"/>
    </location>
</feature>
<evidence type="ECO:0000256" key="9">
    <source>
        <dbReference type="ARBA" id="ARBA00022833"/>
    </source>
</evidence>
<feature type="transmembrane region" description="Helical" evidence="20">
    <location>
        <begin position="1768"/>
        <end position="1788"/>
    </location>
</feature>
<dbReference type="GO" id="GO:0046872">
    <property type="term" value="F:metal ion binding"/>
    <property type="evidence" value="ECO:0007669"/>
    <property type="project" value="UniProtKB-KW"/>
</dbReference>
<keyword evidence="12" id="KW-0482">Metalloprotease</keyword>
<comment type="subcellular location">
    <subcellularLocation>
        <location evidence="1">Endoplasmic reticulum membrane</location>
        <topology evidence="1">Multi-pass membrane protein</topology>
    </subcellularLocation>
</comment>
<accession>A0A915CVI5</accession>
<evidence type="ECO:0000259" key="21">
    <source>
        <dbReference type="PROSITE" id="PS50011"/>
    </source>
</evidence>
<dbReference type="EC" id="3.4.24.84" evidence="2"/>
<evidence type="ECO:0000256" key="10">
    <source>
        <dbReference type="ARBA" id="ARBA00022840"/>
    </source>
</evidence>
<dbReference type="GO" id="GO:0004222">
    <property type="term" value="F:metalloendopeptidase activity"/>
    <property type="evidence" value="ECO:0007669"/>
    <property type="project" value="InterPro"/>
</dbReference>
<dbReference type="WBParaSite" id="jg12675">
    <property type="protein sequence ID" value="jg12675"/>
    <property type="gene ID" value="jg12675"/>
</dbReference>
<evidence type="ECO:0000256" key="12">
    <source>
        <dbReference type="ARBA" id="ARBA00023049"/>
    </source>
</evidence>
<dbReference type="Gene3D" id="1.10.510.10">
    <property type="entry name" value="Transferase(Phosphotransferase) domain 1"/>
    <property type="match status" value="1"/>
</dbReference>
<keyword evidence="7" id="KW-0378">Hydrolase</keyword>
<evidence type="ECO:0000256" key="4">
    <source>
        <dbReference type="ARBA" id="ARBA00022692"/>
    </source>
</evidence>
<dbReference type="Pfam" id="PF00069">
    <property type="entry name" value="Pkinase"/>
    <property type="match status" value="1"/>
</dbReference>
<feature type="region of interest" description="Disordered" evidence="19">
    <location>
        <begin position="1"/>
        <end position="31"/>
    </location>
</feature>
<feature type="binding site" evidence="17">
    <location>
        <position position="1761"/>
    </location>
    <ligand>
        <name>Zn(2+)</name>
        <dbReference type="ChEBI" id="CHEBI:29105"/>
        <note>catalytic</note>
    </ligand>
</feature>
<dbReference type="GO" id="GO:0000165">
    <property type="term" value="P:MAPK cascade"/>
    <property type="evidence" value="ECO:0007669"/>
    <property type="project" value="InterPro"/>
</dbReference>
<feature type="active site" evidence="16">
    <location>
        <position position="1758"/>
    </location>
</feature>
<keyword evidence="13 20" id="KW-0472">Membrane</keyword>
<evidence type="ECO:0000256" key="17">
    <source>
        <dbReference type="PIRSR" id="PIRSR627057-2"/>
    </source>
</evidence>
<evidence type="ECO:0000256" key="16">
    <source>
        <dbReference type="PIRSR" id="PIRSR627057-1"/>
    </source>
</evidence>
<feature type="binding site" evidence="17">
    <location>
        <position position="1757"/>
    </location>
    <ligand>
        <name>Zn(2+)</name>
        <dbReference type="ChEBI" id="CHEBI:29105"/>
        <note>catalytic</note>
    </ligand>
</feature>